<evidence type="ECO:0000256" key="5">
    <source>
        <dbReference type="ARBA" id="ARBA00022691"/>
    </source>
</evidence>
<dbReference type="SMART" id="SM00388">
    <property type="entry name" value="HisKA"/>
    <property type="match status" value="1"/>
</dbReference>
<dbReference type="InterPro" id="IPR005467">
    <property type="entry name" value="His_kinase_dom"/>
</dbReference>
<dbReference type="InterPro" id="IPR003661">
    <property type="entry name" value="HisK_dim/P_dom"/>
</dbReference>
<dbReference type="EMBL" id="CP046052">
    <property type="protein sequence ID" value="QGM47065.1"/>
    <property type="molecule type" value="Genomic_DNA"/>
</dbReference>
<dbReference type="GO" id="GO:0032259">
    <property type="term" value="P:methylation"/>
    <property type="evidence" value="ECO:0007669"/>
    <property type="project" value="UniProtKB-KW"/>
</dbReference>
<dbReference type="PRINTS" id="PR00996">
    <property type="entry name" value="CHERMTFRASE"/>
</dbReference>
<dbReference type="InterPro" id="IPR000014">
    <property type="entry name" value="PAS"/>
</dbReference>
<dbReference type="Gene3D" id="3.30.450.20">
    <property type="entry name" value="PAS domain"/>
    <property type="match status" value="2"/>
</dbReference>
<proteinExistence type="predicted"/>
<dbReference type="PANTHER" id="PTHR24422:SF27">
    <property type="entry name" value="PROTEIN-GLUTAMATE O-METHYLTRANSFERASE"/>
    <property type="match status" value="1"/>
</dbReference>
<gene>
    <name evidence="13" type="ORF">H2LOC_015965</name>
</gene>
<dbReference type="GO" id="GO:0006355">
    <property type="term" value="P:regulation of DNA-templated transcription"/>
    <property type="evidence" value="ECO:0007669"/>
    <property type="project" value="InterPro"/>
</dbReference>
<dbReference type="PROSITE" id="PS50109">
    <property type="entry name" value="HIS_KIN"/>
    <property type="match status" value="1"/>
</dbReference>
<evidence type="ECO:0000313" key="13">
    <source>
        <dbReference type="EMBL" id="QGM47065.1"/>
    </source>
</evidence>
<dbReference type="Pfam" id="PF01339">
    <property type="entry name" value="CheB_methylest"/>
    <property type="match status" value="1"/>
</dbReference>
<keyword evidence="4" id="KW-0808">Transferase</keyword>
<dbReference type="InterPro" id="IPR036890">
    <property type="entry name" value="HATPase_C_sf"/>
</dbReference>
<feature type="domain" description="PAC" evidence="10">
    <location>
        <begin position="800"/>
        <end position="850"/>
    </location>
</feature>
<feature type="coiled-coil region" evidence="7">
    <location>
        <begin position="657"/>
        <end position="730"/>
    </location>
</feature>
<sequence>MNDREIGSLSGDAASGSRAFPVVALGASAGGVRALREFFDNLPFEVGAAFVVVVHLDPAYPSELSRVLAAHTPMPVHEAVGAATVEPNHVYVISPNLRLRICGVTLKAEEFREPKARLTPIDFFFRSLADRPSDDFAIVLSGAGSDGALGARAIKEAGGTILVQDPEEAEYASMPRSAIAAGVADFVLPVREIAKRLPELVDERRSLADEDLAKTDDHDRQRILSHLRVRTGHDFAKYKGTTVRRRIARRMQVRRAATQGEYLRVLRENPDETQALFSDLLISVTTFFRDPAAFETLEQAVVPRLFFDKSPGDAIRAWIAGCATGEEAYSIAMLLAEEAERRETPCEIQIFASDLDSAALLVAREGCYPLTIEADVSKERLSRFFTREIDCYRVKPELREMVLFARHSLLKDPPFSKLDLISCRNLLIYLDRELQRQVCGVFHFALRPGGYLFLGSCESVEGPAGMFRVVDREARIYESQRPVESSKNIAPTLSALGSRAFEPAPARRTPASRQRAEASMHREALERAAPPSVLVDDSYRVIHLSETAGRYLQPSAGPLSNDLSELVREDLRSDLRAALHRAFSNGGNALGGPTAMTFEDGRRRVYIHVKPLVFDSRKIQTAIVFFFEGETPGDSPERGAVEAQEPDRRVGELTQELQFIRSQLLSSREEYETANEELRSANEELQSINEEYRSTSEELETSKEELQSINEELQTVNSELKTKLESVSRAHSDIQNLMVATDVGILFLDRRLRIKRFTPRVTDLFNIVSGDEGRSITDFTHNLDYEGLERDAQAVLRDLSSIERQVRSRDGSWRLMRMRPYRTVENKIDGVVVTLVDFTERRRAEEALRESEARLRSVIDGVGDAIVTIDASGAMRSVNSATVRVFGYSQEEMLGKDAAALIPPPFGSRRKSFVQNYAEAGAAEMFGSPREVEGRRKDGSYFPAELMVSQVRRDEELLFIVFVRDLSEKRKFEARLDRLHKNRLSSMAEMVTALAHEINQPLAAAATYLQAARRQFVVLEEKPFDIDKTLNSAAGELVRAGRIIGQLRQFISHGEPEKSMQNLHQLIRQAYELSLSRVQKAGVEFVLRLDAGEDAVLADKLQIQQVLLNLIRNAREAMIHSNERVLTISTQLRNGDIQTDVIDTGCGLTEAARAELFEPFNSTKSDGLGVGLAISQSIIEGHYGKLWAEPNTPSGSRFSFTLPLAGAISLEE</sequence>
<keyword evidence="6" id="KW-0145">Chemotaxis</keyword>
<evidence type="ECO:0000259" key="11">
    <source>
        <dbReference type="PROSITE" id="PS50122"/>
    </source>
</evidence>
<evidence type="ECO:0000259" key="8">
    <source>
        <dbReference type="PROSITE" id="PS50109"/>
    </source>
</evidence>
<keyword evidence="6" id="KW-0378">Hydrolase</keyword>
<reference evidence="13 14" key="1">
    <citation type="submission" date="2019-11" db="EMBL/GenBank/DDBJ databases">
        <title>The genome sequence of Methylocystis heyeri.</title>
        <authorList>
            <person name="Oshkin I.Y."/>
            <person name="Miroshnikov K."/>
            <person name="Dedysh S.N."/>
        </authorList>
    </citation>
    <scope>NUCLEOTIDE SEQUENCE [LARGE SCALE GENOMIC DNA]</scope>
    <source>
        <strain evidence="13 14">H2</strain>
    </source>
</reference>
<dbReference type="PROSITE" id="PS50112">
    <property type="entry name" value="PAS"/>
    <property type="match status" value="1"/>
</dbReference>
<feature type="active site" evidence="6">
    <location>
        <position position="55"/>
    </location>
</feature>
<feature type="active site" evidence="6">
    <location>
        <position position="28"/>
    </location>
</feature>
<dbReference type="Pfam" id="PF01739">
    <property type="entry name" value="CheR"/>
    <property type="match status" value="1"/>
</dbReference>
<comment type="catalytic activity">
    <reaction evidence="1">
        <text>ATP + protein L-histidine = ADP + protein N-phospho-L-histidine.</text>
        <dbReference type="EC" id="2.7.13.3"/>
    </reaction>
</comment>
<dbReference type="Gene3D" id="1.10.287.130">
    <property type="match status" value="1"/>
</dbReference>
<dbReference type="Pfam" id="PF03705">
    <property type="entry name" value="CheR_N"/>
    <property type="match status" value="1"/>
</dbReference>
<dbReference type="InterPro" id="IPR003594">
    <property type="entry name" value="HATPase_dom"/>
</dbReference>
<evidence type="ECO:0000256" key="1">
    <source>
        <dbReference type="ARBA" id="ARBA00000085"/>
    </source>
</evidence>
<dbReference type="RefSeq" id="WP_136497984.1">
    <property type="nucleotide sequence ID" value="NZ_CP046052.1"/>
</dbReference>
<dbReference type="SUPFAM" id="SSF47384">
    <property type="entry name" value="Homodimeric domain of signal transducing histidine kinase"/>
    <property type="match status" value="1"/>
</dbReference>
<dbReference type="InterPro" id="IPR035909">
    <property type="entry name" value="CheB_C"/>
</dbReference>
<dbReference type="PROSITE" id="PS50122">
    <property type="entry name" value="CHEB"/>
    <property type="match status" value="1"/>
</dbReference>
<dbReference type="InterPro" id="IPR022642">
    <property type="entry name" value="CheR_C"/>
</dbReference>
<evidence type="ECO:0000256" key="4">
    <source>
        <dbReference type="ARBA" id="ARBA00022679"/>
    </source>
</evidence>
<dbReference type="GO" id="GO:0008983">
    <property type="term" value="F:protein-glutamate O-methyltransferase activity"/>
    <property type="evidence" value="ECO:0007669"/>
    <property type="project" value="UniProtKB-EC"/>
</dbReference>
<dbReference type="Gene3D" id="3.40.50.180">
    <property type="entry name" value="Methylesterase CheB, C-terminal domain"/>
    <property type="match status" value="1"/>
</dbReference>
<dbReference type="SUPFAM" id="SSF55874">
    <property type="entry name" value="ATPase domain of HSP90 chaperone/DNA topoisomerase II/histidine kinase"/>
    <property type="match status" value="1"/>
</dbReference>
<dbReference type="SUPFAM" id="SSF55785">
    <property type="entry name" value="PYP-like sensor domain (PAS domain)"/>
    <property type="match status" value="2"/>
</dbReference>
<organism evidence="13 14">
    <name type="scientific">Methylocystis heyeri</name>
    <dbReference type="NCBI Taxonomy" id="391905"/>
    <lineage>
        <taxon>Bacteria</taxon>
        <taxon>Pseudomonadati</taxon>
        <taxon>Pseudomonadota</taxon>
        <taxon>Alphaproteobacteria</taxon>
        <taxon>Hyphomicrobiales</taxon>
        <taxon>Methylocystaceae</taxon>
        <taxon>Methylocystis</taxon>
    </lineage>
</organism>
<feature type="domain" description="Histidine kinase" evidence="8">
    <location>
        <begin position="993"/>
        <end position="1206"/>
    </location>
</feature>
<dbReference type="InterPro" id="IPR001610">
    <property type="entry name" value="PAC"/>
</dbReference>
<dbReference type="PANTHER" id="PTHR24422">
    <property type="entry name" value="CHEMOTAXIS PROTEIN METHYLTRANSFERASE"/>
    <property type="match status" value="1"/>
</dbReference>
<dbReference type="Proteomes" id="UP000309061">
    <property type="component" value="Chromosome"/>
</dbReference>
<dbReference type="SUPFAM" id="SSF47757">
    <property type="entry name" value="Chemotaxis receptor methyltransferase CheR, N-terminal domain"/>
    <property type="match status" value="1"/>
</dbReference>
<dbReference type="InterPro" id="IPR000700">
    <property type="entry name" value="PAS-assoc_C"/>
</dbReference>
<dbReference type="InterPro" id="IPR000780">
    <property type="entry name" value="CheR_MeTrfase"/>
</dbReference>
<accession>A0A6B8KJG0</accession>
<dbReference type="Pfam" id="PF00512">
    <property type="entry name" value="HisKA"/>
    <property type="match status" value="1"/>
</dbReference>
<dbReference type="SMART" id="SM00387">
    <property type="entry name" value="HATPase_c"/>
    <property type="match status" value="1"/>
</dbReference>
<feature type="domain" description="CheR-type methyltransferase" evidence="12">
    <location>
        <begin position="217"/>
        <end position="482"/>
    </location>
</feature>
<dbReference type="GO" id="GO:0005737">
    <property type="term" value="C:cytoplasm"/>
    <property type="evidence" value="ECO:0007669"/>
    <property type="project" value="InterPro"/>
</dbReference>
<dbReference type="Gene3D" id="1.10.155.10">
    <property type="entry name" value="Chemotaxis receptor methyltransferase CheR, N-terminal domain"/>
    <property type="match status" value="1"/>
</dbReference>
<evidence type="ECO:0000313" key="14">
    <source>
        <dbReference type="Proteomes" id="UP000309061"/>
    </source>
</evidence>
<dbReference type="GO" id="GO:0000156">
    <property type="term" value="F:phosphorelay response regulator activity"/>
    <property type="evidence" value="ECO:0007669"/>
    <property type="project" value="InterPro"/>
</dbReference>
<dbReference type="GO" id="GO:0000155">
    <property type="term" value="F:phosphorelay sensor kinase activity"/>
    <property type="evidence" value="ECO:0007669"/>
    <property type="project" value="InterPro"/>
</dbReference>
<dbReference type="PROSITE" id="PS50123">
    <property type="entry name" value="CHER"/>
    <property type="match status" value="1"/>
</dbReference>
<dbReference type="Gene3D" id="3.30.565.10">
    <property type="entry name" value="Histidine kinase-like ATPase, C-terminal domain"/>
    <property type="match status" value="1"/>
</dbReference>
<keyword evidence="5" id="KW-0949">S-adenosyl-L-methionine</keyword>
<dbReference type="SMART" id="SM00086">
    <property type="entry name" value="PAC"/>
    <property type="match status" value="2"/>
</dbReference>
<dbReference type="InterPro" id="IPR013767">
    <property type="entry name" value="PAS_fold"/>
</dbReference>
<evidence type="ECO:0000256" key="2">
    <source>
        <dbReference type="ARBA" id="ARBA00001541"/>
    </source>
</evidence>
<evidence type="ECO:0000259" key="10">
    <source>
        <dbReference type="PROSITE" id="PS50113"/>
    </source>
</evidence>
<dbReference type="InterPro" id="IPR036804">
    <property type="entry name" value="CheR_N_sf"/>
</dbReference>
<keyword evidence="7" id="KW-0175">Coiled coil</keyword>
<evidence type="ECO:0000259" key="9">
    <source>
        <dbReference type="PROSITE" id="PS50112"/>
    </source>
</evidence>
<evidence type="ECO:0000259" key="12">
    <source>
        <dbReference type="PROSITE" id="PS50123"/>
    </source>
</evidence>
<evidence type="ECO:0000256" key="7">
    <source>
        <dbReference type="SAM" id="Coils"/>
    </source>
</evidence>
<keyword evidence="14" id="KW-1185">Reference proteome</keyword>
<dbReference type="InterPro" id="IPR029063">
    <property type="entry name" value="SAM-dependent_MTases_sf"/>
</dbReference>
<dbReference type="InterPro" id="IPR000673">
    <property type="entry name" value="Sig_transdc_resp-reg_Me-estase"/>
</dbReference>
<keyword evidence="3" id="KW-0489">Methyltransferase</keyword>
<dbReference type="GO" id="GO:0008984">
    <property type="term" value="F:protein-glutamate methylesterase activity"/>
    <property type="evidence" value="ECO:0007669"/>
    <property type="project" value="InterPro"/>
</dbReference>
<dbReference type="PROSITE" id="PS50113">
    <property type="entry name" value="PAC"/>
    <property type="match status" value="2"/>
</dbReference>
<protein>
    <submittedName>
        <fullName evidence="13">PAS domain S-box protein</fullName>
    </submittedName>
</protein>
<evidence type="ECO:0000256" key="6">
    <source>
        <dbReference type="PROSITE-ProRule" id="PRU00050"/>
    </source>
</evidence>
<dbReference type="OrthoDB" id="9816309at2"/>
<dbReference type="Gene3D" id="3.40.50.150">
    <property type="entry name" value="Vaccinia Virus protein VP39"/>
    <property type="match status" value="1"/>
</dbReference>
<feature type="domain" description="PAS" evidence="9">
    <location>
        <begin position="851"/>
        <end position="921"/>
    </location>
</feature>
<feature type="domain" description="PAC" evidence="10">
    <location>
        <begin position="928"/>
        <end position="978"/>
    </location>
</feature>
<dbReference type="Gene3D" id="1.20.5.340">
    <property type="match status" value="1"/>
</dbReference>
<dbReference type="InterPro" id="IPR022641">
    <property type="entry name" value="CheR_N"/>
</dbReference>
<dbReference type="SUPFAM" id="SSF53335">
    <property type="entry name" value="S-adenosyl-L-methionine-dependent methyltransferases"/>
    <property type="match status" value="1"/>
</dbReference>
<feature type="domain" description="CheB-type methylesterase" evidence="11">
    <location>
        <begin position="19"/>
        <end position="204"/>
    </location>
</feature>
<dbReference type="SMART" id="SM00138">
    <property type="entry name" value="MeTrc"/>
    <property type="match status" value="1"/>
</dbReference>
<evidence type="ECO:0000256" key="3">
    <source>
        <dbReference type="ARBA" id="ARBA00022603"/>
    </source>
</evidence>
<dbReference type="Pfam" id="PF02518">
    <property type="entry name" value="HATPase_c"/>
    <property type="match status" value="1"/>
</dbReference>
<dbReference type="KEGG" id="mhey:H2LOC_015965"/>
<dbReference type="CDD" id="cd00130">
    <property type="entry name" value="PAS"/>
    <property type="match status" value="2"/>
</dbReference>
<name>A0A6B8KJG0_9HYPH</name>
<dbReference type="InterPro" id="IPR050903">
    <property type="entry name" value="Bact_Chemotaxis_MeTrfase"/>
</dbReference>
<dbReference type="InterPro" id="IPR035965">
    <property type="entry name" value="PAS-like_dom_sf"/>
</dbReference>
<comment type="catalytic activity">
    <reaction evidence="2">
        <text>L-glutamyl-[protein] + S-adenosyl-L-methionine = [protein]-L-glutamate 5-O-methyl ester + S-adenosyl-L-homocysteine</text>
        <dbReference type="Rhea" id="RHEA:24452"/>
        <dbReference type="Rhea" id="RHEA-COMP:10208"/>
        <dbReference type="Rhea" id="RHEA-COMP:10311"/>
        <dbReference type="ChEBI" id="CHEBI:29973"/>
        <dbReference type="ChEBI" id="CHEBI:57856"/>
        <dbReference type="ChEBI" id="CHEBI:59789"/>
        <dbReference type="ChEBI" id="CHEBI:82795"/>
        <dbReference type="EC" id="2.1.1.80"/>
    </reaction>
</comment>
<dbReference type="SMART" id="SM00091">
    <property type="entry name" value="PAS"/>
    <property type="match status" value="3"/>
</dbReference>
<dbReference type="InterPro" id="IPR036097">
    <property type="entry name" value="HisK_dim/P_sf"/>
</dbReference>
<feature type="active site" evidence="6">
    <location>
        <position position="146"/>
    </location>
</feature>
<dbReference type="AlphaFoldDB" id="A0A6B8KJG0"/>
<dbReference type="Pfam" id="PF00989">
    <property type="entry name" value="PAS"/>
    <property type="match status" value="1"/>
</dbReference>
<dbReference type="GO" id="GO:0006935">
    <property type="term" value="P:chemotaxis"/>
    <property type="evidence" value="ECO:0007669"/>
    <property type="project" value="UniProtKB-UniRule"/>
</dbReference>
<dbReference type="Pfam" id="PF13596">
    <property type="entry name" value="PAS_10"/>
    <property type="match status" value="1"/>
</dbReference>
<dbReference type="NCBIfam" id="TIGR00229">
    <property type="entry name" value="sensory_box"/>
    <property type="match status" value="2"/>
</dbReference>
<dbReference type="CDD" id="cd16434">
    <property type="entry name" value="CheB-CheR_fusion"/>
    <property type="match status" value="1"/>
</dbReference>
<dbReference type="SUPFAM" id="SSF52738">
    <property type="entry name" value="Methylesterase CheB, C-terminal domain"/>
    <property type="match status" value="1"/>
</dbReference>